<sequence>MEPPDTSDLSARLPNVLSVGVPVFTMPFLRAWSDVAATPQRMQTARSSLPANVQINAGAASVQANAAVPPITAAVSM</sequence>
<proteinExistence type="predicted"/>
<dbReference type="AlphaFoldDB" id="A0A9W6XRD4"/>
<keyword evidence="2" id="KW-1185">Reference proteome</keyword>
<reference evidence="1" key="1">
    <citation type="submission" date="2023-04" db="EMBL/GenBank/DDBJ databases">
        <title>Phytophthora fragariaefolia NBRC 109709.</title>
        <authorList>
            <person name="Ichikawa N."/>
            <person name="Sato H."/>
            <person name="Tonouchi N."/>
        </authorList>
    </citation>
    <scope>NUCLEOTIDE SEQUENCE</scope>
    <source>
        <strain evidence="1">NBRC 109709</strain>
    </source>
</reference>
<evidence type="ECO:0000313" key="1">
    <source>
        <dbReference type="EMBL" id="GMF43834.1"/>
    </source>
</evidence>
<comment type="caution">
    <text evidence="1">The sequence shown here is derived from an EMBL/GenBank/DDBJ whole genome shotgun (WGS) entry which is preliminary data.</text>
</comment>
<protein>
    <submittedName>
        <fullName evidence="1">Unnamed protein product</fullName>
    </submittedName>
</protein>
<organism evidence="1 2">
    <name type="scientific">Phytophthora fragariaefolia</name>
    <dbReference type="NCBI Taxonomy" id="1490495"/>
    <lineage>
        <taxon>Eukaryota</taxon>
        <taxon>Sar</taxon>
        <taxon>Stramenopiles</taxon>
        <taxon>Oomycota</taxon>
        <taxon>Peronosporomycetes</taxon>
        <taxon>Peronosporales</taxon>
        <taxon>Peronosporaceae</taxon>
        <taxon>Phytophthora</taxon>
    </lineage>
</organism>
<evidence type="ECO:0000313" key="2">
    <source>
        <dbReference type="Proteomes" id="UP001165121"/>
    </source>
</evidence>
<gene>
    <name evidence="1" type="ORF">Pfra01_001500200</name>
</gene>
<dbReference type="EMBL" id="BSXT01001592">
    <property type="protein sequence ID" value="GMF43834.1"/>
    <property type="molecule type" value="Genomic_DNA"/>
</dbReference>
<dbReference type="Proteomes" id="UP001165121">
    <property type="component" value="Unassembled WGS sequence"/>
</dbReference>
<name>A0A9W6XRD4_9STRA</name>
<accession>A0A9W6XRD4</accession>